<feature type="domain" description="Ribosomal RNA small subunit methyltransferase E methyltransferase" evidence="12">
    <location>
        <begin position="83"/>
        <end position="294"/>
    </location>
</feature>
<accession>U6MZW4</accession>
<feature type="compositionally biased region" description="Basic and acidic residues" evidence="11">
    <location>
        <begin position="376"/>
        <end position="387"/>
    </location>
</feature>
<dbReference type="SUPFAM" id="SSF75217">
    <property type="entry name" value="alpha/beta knot"/>
    <property type="match status" value="1"/>
</dbReference>
<dbReference type="GO" id="GO:0005737">
    <property type="term" value="C:cytoplasm"/>
    <property type="evidence" value="ECO:0007669"/>
    <property type="project" value="UniProtKB-SubCell"/>
</dbReference>
<dbReference type="AlphaFoldDB" id="U6MZW4"/>
<keyword evidence="5" id="KW-0698">rRNA processing</keyword>
<feature type="compositionally biased region" description="Basic and acidic residues" evidence="11">
    <location>
        <begin position="394"/>
        <end position="405"/>
    </location>
</feature>
<organism evidence="13 14">
    <name type="scientific">Eimeria necatrix</name>
    <dbReference type="NCBI Taxonomy" id="51315"/>
    <lineage>
        <taxon>Eukaryota</taxon>
        <taxon>Sar</taxon>
        <taxon>Alveolata</taxon>
        <taxon>Apicomplexa</taxon>
        <taxon>Conoidasida</taxon>
        <taxon>Coccidia</taxon>
        <taxon>Eucoccidiorida</taxon>
        <taxon>Eimeriorina</taxon>
        <taxon>Eimeriidae</taxon>
        <taxon>Eimeria</taxon>
    </lineage>
</organism>
<comment type="catalytic activity">
    <reaction evidence="10">
        <text>uridine(1498) in 16S rRNA + S-adenosyl-L-methionine = N(3)-methyluridine(1498) in 16S rRNA + S-adenosyl-L-homocysteine + H(+)</text>
        <dbReference type="Rhea" id="RHEA:42920"/>
        <dbReference type="Rhea" id="RHEA-COMP:10283"/>
        <dbReference type="Rhea" id="RHEA-COMP:10284"/>
        <dbReference type="ChEBI" id="CHEBI:15378"/>
        <dbReference type="ChEBI" id="CHEBI:57856"/>
        <dbReference type="ChEBI" id="CHEBI:59789"/>
        <dbReference type="ChEBI" id="CHEBI:65315"/>
        <dbReference type="ChEBI" id="CHEBI:74502"/>
        <dbReference type="EC" id="2.1.1.193"/>
    </reaction>
</comment>
<evidence type="ECO:0000259" key="12">
    <source>
        <dbReference type="Pfam" id="PF04452"/>
    </source>
</evidence>
<evidence type="ECO:0000256" key="9">
    <source>
        <dbReference type="ARBA" id="ARBA00025699"/>
    </source>
</evidence>
<dbReference type="Proteomes" id="UP000030754">
    <property type="component" value="Unassembled WGS sequence"/>
</dbReference>
<comment type="similarity">
    <text evidence="2">Belongs to the RNA methyltransferase RsmE family.</text>
</comment>
<evidence type="ECO:0000256" key="4">
    <source>
        <dbReference type="ARBA" id="ARBA00022490"/>
    </source>
</evidence>
<evidence type="ECO:0000256" key="5">
    <source>
        <dbReference type="ARBA" id="ARBA00022552"/>
    </source>
</evidence>
<evidence type="ECO:0000256" key="11">
    <source>
        <dbReference type="SAM" id="MobiDB-lite"/>
    </source>
</evidence>
<dbReference type="GO" id="GO:0070475">
    <property type="term" value="P:rRNA base methylation"/>
    <property type="evidence" value="ECO:0007669"/>
    <property type="project" value="TreeGrafter"/>
</dbReference>
<feature type="region of interest" description="Disordered" evidence="11">
    <location>
        <begin position="376"/>
        <end position="405"/>
    </location>
</feature>
<keyword evidence="4" id="KW-0963">Cytoplasm</keyword>
<dbReference type="RefSeq" id="XP_013436486.1">
    <property type="nucleotide sequence ID" value="XM_013581032.1"/>
</dbReference>
<dbReference type="InterPro" id="IPR046886">
    <property type="entry name" value="RsmE_MTase_dom"/>
</dbReference>
<evidence type="ECO:0000313" key="13">
    <source>
        <dbReference type="EMBL" id="CDJ68019.1"/>
    </source>
</evidence>
<dbReference type="Pfam" id="PF04452">
    <property type="entry name" value="Methyltrans_RNA"/>
    <property type="match status" value="1"/>
</dbReference>
<proteinExistence type="inferred from homology"/>
<keyword evidence="7 13" id="KW-0808">Transferase</keyword>
<dbReference type="EC" id="2.1.1.193" evidence="3"/>
<dbReference type="PANTHER" id="PTHR30027:SF3">
    <property type="entry name" value="16S RRNA (URACIL(1498)-N(3))-METHYLTRANSFERASE"/>
    <property type="match status" value="1"/>
</dbReference>
<gene>
    <name evidence="13" type="ORF">ENH_00046570</name>
</gene>
<name>U6MZW4_9EIME</name>
<evidence type="ECO:0000256" key="10">
    <source>
        <dbReference type="ARBA" id="ARBA00047944"/>
    </source>
</evidence>
<reference evidence="13" key="2">
    <citation type="submission" date="2013-10" db="EMBL/GenBank/DDBJ databases">
        <authorList>
            <person name="Aslett M."/>
        </authorList>
    </citation>
    <scope>NUCLEOTIDE SEQUENCE [LARGE SCALE GENOMIC DNA]</scope>
    <source>
        <strain evidence="13">Houghton</strain>
    </source>
</reference>
<comment type="function">
    <text evidence="9">Specifically methylates the N3 position of the uracil ring of uridine 1498 (m3U1498) in 16S rRNA. Acts on the fully assembled 30S ribosomal subunit.</text>
</comment>
<dbReference type="InterPro" id="IPR029026">
    <property type="entry name" value="tRNA_m1G_MTases_N"/>
</dbReference>
<evidence type="ECO:0000256" key="7">
    <source>
        <dbReference type="ARBA" id="ARBA00022679"/>
    </source>
</evidence>
<reference evidence="13" key="1">
    <citation type="submission" date="2013-10" db="EMBL/GenBank/DDBJ databases">
        <title>Genomic analysis of the causative agents of coccidiosis in chickens.</title>
        <authorList>
            <person name="Reid A.J."/>
            <person name="Blake D."/>
            <person name="Billington K."/>
            <person name="Browne H."/>
            <person name="Dunn M."/>
            <person name="Hung S."/>
            <person name="Kawahara F."/>
            <person name="Miranda-Saavedra D."/>
            <person name="Mourier T."/>
            <person name="Nagra H."/>
            <person name="Otto T.D."/>
            <person name="Rawlings N."/>
            <person name="Sanchez A."/>
            <person name="Sanders M."/>
            <person name="Subramaniam C."/>
            <person name="Tay Y."/>
            <person name="Dear P."/>
            <person name="Doerig C."/>
            <person name="Gruber A."/>
            <person name="Parkinson J."/>
            <person name="Shirley M."/>
            <person name="Wan K.L."/>
            <person name="Berriman M."/>
            <person name="Tomley F."/>
            <person name="Pain A."/>
        </authorList>
    </citation>
    <scope>NUCLEOTIDE SEQUENCE [LARGE SCALE GENOMIC DNA]</scope>
    <source>
        <strain evidence="13">Houghton</strain>
    </source>
</reference>
<evidence type="ECO:0000256" key="2">
    <source>
        <dbReference type="ARBA" id="ARBA00005528"/>
    </source>
</evidence>
<keyword evidence="8" id="KW-0949">S-adenosyl-L-methionine</keyword>
<dbReference type="GO" id="GO:0070042">
    <property type="term" value="F:rRNA (uridine-N3-)-methyltransferase activity"/>
    <property type="evidence" value="ECO:0007669"/>
    <property type="project" value="TreeGrafter"/>
</dbReference>
<feature type="region of interest" description="Disordered" evidence="11">
    <location>
        <begin position="334"/>
        <end position="358"/>
    </location>
</feature>
<sequence length="405" mass="44484">MNLILLHKEDLLIKENEAFAVLKGREHTHCQQVLKLKVGSRVKVGVTGAATGEAEVVACKPQQTELKLLSRIDLNPAKAPWEHVEIDLLLAMPRPKVLERMLQLCAVVGVRRVFLVCAGRTEKGFLCSSRLAVENILEQFKLGLEQGMLTQPPELHAFASWEGFLAATAAAEEAAAAPTAEAEAATELPTESSAWLHYLLPPLRLVAHPHAEPTLPQLLLRPFSTATSSSQLQQQQQQQQQQQERAGVLLAVGPEGGWIPPEMNLLQQQLRCLPFRLTDKVLKCETALTACLTQLTMCYEDPMFLPLLRSPGEVYAAAAAAAAAASGTANDATAAAATGNGEDQTATQKREAHKRQGGREVVRAIGGFLMTFPLRYETRRNAADKQPEQQQQQRQREQQEQQEHV</sequence>
<evidence type="ECO:0000313" key="14">
    <source>
        <dbReference type="Proteomes" id="UP000030754"/>
    </source>
</evidence>
<dbReference type="CDD" id="cd18084">
    <property type="entry name" value="RsmE-like"/>
    <property type="match status" value="1"/>
</dbReference>
<comment type="subcellular location">
    <subcellularLocation>
        <location evidence="1">Cytoplasm</location>
    </subcellularLocation>
</comment>
<keyword evidence="14" id="KW-1185">Reference proteome</keyword>
<dbReference type="EMBL" id="HG725299">
    <property type="protein sequence ID" value="CDJ68019.1"/>
    <property type="molecule type" value="Genomic_DNA"/>
</dbReference>
<dbReference type="GeneID" id="25474813"/>
<evidence type="ECO:0000256" key="6">
    <source>
        <dbReference type="ARBA" id="ARBA00022603"/>
    </source>
</evidence>
<evidence type="ECO:0000256" key="1">
    <source>
        <dbReference type="ARBA" id="ARBA00004496"/>
    </source>
</evidence>
<dbReference type="OrthoDB" id="2021042at2759"/>
<evidence type="ECO:0000256" key="3">
    <source>
        <dbReference type="ARBA" id="ARBA00012328"/>
    </source>
</evidence>
<dbReference type="PANTHER" id="PTHR30027">
    <property type="entry name" value="RIBOSOMAL RNA SMALL SUBUNIT METHYLTRANSFERASE E"/>
    <property type="match status" value="1"/>
</dbReference>
<evidence type="ECO:0000256" key="8">
    <source>
        <dbReference type="ARBA" id="ARBA00022691"/>
    </source>
</evidence>
<dbReference type="InterPro" id="IPR029028">
    <property type="entry name" value="Alpha/beta_knot_MTases"/>
</dbReference>
<protein>
    <recommendedName>
        <fullName evidence="3">16S rRNA (uracil(1498)-N(3))-methyltransferase</fullName>
        <ecNumber evidence="3">2.1.1.193</ecNumber>
    </recommendedName>
</protein>
<dbReference type="InterPro" id="IPR006700">
    <property type="entry name" value="RsmE"/>
</dbReference>
<dbReference type="Gene3D" id="3.40.1280.10">
    <property type="match status" value="1"/>
</dbReference>
<keyword evidence="6 13" id="KW-0489">Methyltransferase</keyword>
<dbReference type="VEuPathDB" id="ToxoDB:ENH_00046570"/>